<feature type="compositionally biased region" description="Basic and acidic residues" evidence="1">
    <location>
        <begin position="301"/>
        <end position="311"/>
    </location>
</feature>
<feature type="compositionally biased region" description="Polar residues" evidence="1">
    <location>
        <begin position="130"/>
        <end position="149"/>
    </location>
</feature>
<feature type="region of interest" description="Disordered" evidence="1">
    <location>
        <begin position="996"/>
        <end position="1068"/>
    </location>
</feature>
<dbReference type="InterPro" id="IPR009604">
    <property type="entry name" value="LsmAD_domain"/>
</dbReference>
<feature type="region of interest" description="Disordered" evidence="1">
    <location>
        <begin position="530"/>
        <end position="647"/>
    </location>
</feature>
<keyword evidence="4" id="KW-1185">Reference proteome</keyword>
<dbReference type="InterPro" id="IPR045117">
    <property type="entry name" value="ATXN2-like"/>
</dbReference>
<feature type="compositionally biased region" description="Low complexity" evidence="1">
    <location>
        <begin position="1024"/>
        <end position="1037"/>
    </location>
</feature>
<organism evidence="3 4">
    <name type="scientific">Humicola insolens</name>
    <name type="common">Soft-rot fungus</name>
    <dbReference type="NCBI Taxonomy" id="85995"/>
    <lineage>
        <taxon>Eukaryota</taxon>
        <taxon>Fungi</taxon>
        <taxon>Dikarya</taxon>
        <taxon>Ascomycota</taxon>
        <taxon>Pezizomycotina</taxon>
        <taxon>Sordariomycetes</taxon>
        <taxon>Sordariomycetidae</taxon>
        <taxon>Sordariales</taxon>
        <taxon>Chaetomiaceae</taxon>
        <taxon>Mycothermus</taxon>
    </lineage>
</organism>
<feature type="compositionally biased region" description="Polar residues" evidence="1">
    <location>
        <begin position="616"/>
        <end position="626"/>
    </location>
</feature>
<feature type="compositionally biased region" description="Pro residues" evidence="1">
    <location>
        <begin position="634"/>
        <end position="643"/>
    </location>
</feature>
<gene>
    <name evidence="3" type="ORF">VTJ49DRAFT_5491</name>
</gene>
<feature type="compositionally biased region" description="Low complexity" evidence="1">
    <location>
        <begin position="434"/>
        <end position="457"/>
    </location>
</feature>
<dbReference type="PANTHER" id="PTHR12854">
    <property type="entry name" value="ATAXIN 2-RELATED"/>
    <property type="match status" value="1"/>
</dbReference>
<dbReference type="Proteomes" id="UP001583172">
    <property type="component" value="Unassembled WGS sequence"/>
</dbReference>
<reference evidence="3 4" key="1">
    <citation type="journal article" date="2024" name="Commun. Biol.">
        <title>Comparative genomic analysis of thermophilic fungi reveals convergent evolutionary adaptations and gene losses.</title>
        <authorList>
            <person name="Steindorff A.S."/>
            <person name="Aguilar-Pontes M.V."/>
            <person name="Robinson A.J."/>
            <person name="Andreopoulos B."/>
            <person name="LaButti K."/>
            <person name="Kuo A."/>
            <person name="Mondo S."/>
            <person name="Riley R."/>
            <person name="Otillar R."/>
            <person name="Haridas S."/>
            <person name="Lipzen A."/>
            <person name="Grimwood J."/>
            <person name="Schmutz J."/>
            <person name="Clum A."/>
            <person name="Reid I.D."/>
            <person name="Moisan M.C."/>
            <person name="Butler G."/>
            <person name="Nguyen T.T.M."/>
            <person name="Dewar K."/>
            <person name="Conant G."/>
            <person name="Drula E."/>
            <person name="Henrissat B."/>
            <person name="Hansel C."/>
            <person name="Singer S."/>
            <person name="Hutchinson M.I."/>
            <person name="de Vries R.P."/>
            <person name="Natvig D.O."/>
            <person name="Powell A.J."/>
            <person name="Tsang A."/>
            <person name="Grigoriev I.V."/>
        </authorList>
    </citation>
    <scope>NUCLEOTIDE SEQUENCE [LARGE SCALE GENOMIC DNA]</scope>
    <source>
        <strain evidence="3 4">CBS 620.91</strain>
    </source>
</reference>
<name>A0ABR3V3Y7_HUMIN</name>
<comment type="caution">
    <text evidence="3">The sequence shown here is derived from an EMBL/GenBank/DDBJ whole genome shotgun (WGS) entry which is preliminary data.</text>
</comment>
<feature type="compositionally biased region" description="Pro residues" evidence="1">
    <location>
        <begin position="356"/>
        <end position="367"/>
    </location>
</feature>
<sequence>MDDRSTASKPPVALSPNPTSTTTSTAANSRSTTPSVSYSSKLAAALETSRARGSEANASPPAGAAARQPPVQQKAWTSNRNPITGRTQIPPSKSSPTSALREGQRVRIVLHSGAEYEGIYSNGPDPASCRLSQVQQKKFPNSPDTTNGSNRRDQSTMTIQRKDIADARVVAAGKNEGRSNGNRSSFRTDSAISNSRLGTERVLKPWVPDSTFEVDGSLEKSSSGGGAWDQFAENERLFGLKTDYDESIYTTTIDKNHPQYKERLAAAERKAREIERSAPVTAHVAEERIMDFVGGDDRDEEDKYSGVRRQQDFPPLGSGRENKYTPPARRAAAAQAAGKGALVDPAIIASQLKVPTPTPPSKQPSPKPTETKTPAPTEKPATPVPEKPSKPEAVTGVPNKPNQEEKAPAPAADVKKTAETKPTDAKPADEKPVAAKPADAKPAAPAAAPRVPATVKPGGVPNATATVERDLLSSFRTFASTQRLIADKARTSRAKVDKEVKLTELKKFAENFKLSTPVPKDLISIIAKDPAKQKQIQEKARQNIEELARQKEAAAKEKEAKEKEAAAAKEAQPKSSAEQSGASTPAGTADARSSARPTAPQHSSSALGIPGRHPNNRSTYNPQSHYQYPRGSRAPPPHMPPQTQPTGNLAQRLRNVEQQKMQHPHMGQHAPPDMRLPPTGPANSVDPNFGRRVGAVPAPYMGPKLNPTTHEFRPNAFAQPFNPAVPSQGSSPRSSVNNVVVEPPVLPPPVKGQLIRRKTRAVDVKKCFILSYIETLQPPQGRSWDDNSGLKPAWDTLPTWRQLQEEMEAPDSTMHLTYKEYFERLPLSSAAVATPNPAHVMPQVAHQHQLPFHLQHGAQTLAPRQSPHMPPMPVPAGQHGQVPHVPFAGPDDHRMMHSNSAQSFASPRMGPVPMAYPPAVNAAPAQMPYGQPVMQPYMSPAPQMGQFRSFSHNPPFMPQQPHHMGPPMMVQQGFMAPNGMVATGPMYPGTQPHFIPGGAVPPQPVPGSNGFPSPGRPAAPMMVHQGSHQGTHGGQQQPVYGMSPAVPYQQPAYTPQQPQGKFSGQRPQ</sequence>
<dbReference type="EMBL" id="JAZGSY010000456">
    <property type="protein sequence ID" value="KAL1836156.1"/>
    <property type="molecule type" value="Genomic_DNA"/>
</dbReference>
<feature type="region of interest" description="Disordered" evidence="1">
    <location>
        <begin position="1"/>
        <end position="192"/>
    </location>
</feature>
<feature type="compositionally biased region" description="Low complexity" evidence="1">
    <location>
        <begin position="15"/>
        <end position="40"/>
    </location>
</feature>
<evidence type="ECO:0000256" key="1">
    <source>
        <dbReference type="SAM" id="MobiDB-lite"/>
    </source>
</evidence>
<feature type="compositionally biased region" description="Low complexity" evidence="1">
    <location>
        <begin position="1044"/>
        <end position="1059"/>
    </location>
</feature>
<feature type="compositionally biased region" description="Low complexity" evidence="1">
    <location>
        <begin position="56"/>
        <end position="70"/>
    </location>
</feature>
<dbReference type="PANTHER" id="PTHR12854:SF7">
    <property type="entry name" value="ATAXIN-2 HOMOLOG"/>
    <property type="match status" value="1"/>
</dbReference>
<feature type="region of interest" description="Disordered" evidence="1">
    <location>
        <begin position="292"/>
        <end position="462"/>
    </location>
</feature>
<protein>
    <recommendedName>
        <fullName evidence="2">LsmAD domain-containing protein</fullName>
    </recommendedName>
</protein>
<evidence type="ECO:0000313" key="3">
    <source>
        <dbReference type="EMBL" id="KAL1836156.1"/>
    </source>
</evidence>
<feature type="compositionally biased region" description="Polar residues" evidence="1">
    <location>
        <begin position="74"/>
        <end position="98"/>
    </location>
</feature>
<feature type="compositionally biased region" description="Basic and acidic residues" evidence="1">
    <location>
        <begin position="402"/>
        <end position="433"/>
    </location>
</feature>
<evidence type="ECO:0000313" key="4">
    <source>
        <dbReference type="Proteomes" id="UP001583172"/>
    </source>
</evidence>
<feature type="compositionally biased region" description="Low complexity" evidence="1">
    <location>
        <begin position="371"/>
        <end position="381"/>
    </location>
</feature>
<feature type="compositionally biased region" description="Polar residues" evidence="1">
    <location>
        <begin position="573"/>
        <end position="586"/>
    </location>
</feature>
<proteinExistence type="predicted"/>
<feature type="compositionally biased region" description="Polar residues" evidence="1">
    <location>
        <begin position="178"/>
        <end position="192"/>
    </location>
</feature>
<feature type="compositionally biased region" description="Low complexity" evidence="1">
    <location>
        <begin position="328"/>
        <end position="341"/>
    </location>
</feature>
<dbReference type="Pfam" id="PF06741">
    <property type="entry name" value="LsmAD"/>
    <property type="match status" value="1"/>
</dbReference>
<accession>A0ABR3V3Y7</accession>
<feature type="compositionally biased region" description="Basic and acidic residues" evidence="1">
    <location>
        <begin position="150"/>
        <end position="166"/>
    </location>
</feature>
<feature type="domain" description="LsmAD" evidence="2">
    <location>
        <begin position="238"/>
        <end position="310"/>
    </location>
</feature>
<evidence type="ECO:0000259" key="2">
    <source>
        <dbReference type="SMART" id="SM01272"/>
    </source>
</evidence>
<feature type="compositionally biased region" description="Basic and acidic residues" evidence="1">
    <location>
        <begin position="530"/>
        <end position="567"/>
    </location>
</feature>
<dbReference type="SMART" id="SM01272">
    <property type="entry name" value="LsmAD"/>
    <property type="match status" value="1"/>
</dbReference>